<keyword evidence="3" id="KW-1185">Reference proteome</keyword>
<proteinExistence type="predicted"/>
<reference evidence="2 3" key="1">
    <citation type="submission" date="2021-06" db="EMBL/GenBank/DDBJ databases">
        <title>Caerostris extrusa draft genome.</title>
        <authorList>
            <person name="Kono N."/>
            <person name="Arakawa K."/>
        </authorList>
    </citation>
    <scope>NUCLEOTIDE SEQUENCE [LARGE SCALE GENOMIC DNA]</scope>
</reference>
<dbReference type="EMBL" id="BPLR01011042">
    <property type="protein sequence ID" value="GIY43828.1"/>
    <property type="molecule type" value="Genomic_DNA"/>
</dbReference>
<protein>
    <submittedName>
        <fullName evidence="2">Uncharacterized protein</fullName>
    </submittedName>
</protein>
<feature type="region of interest" description="Disordered" evidence="1">
    <location>
        <begin position="1"/>
        <end position="20"/>
    </location>
</feature>
<dbReference type="AlphaFoldDB" id="A0AAV4TB86"/>
<name>A0AAV4TB86_CAEEX</name>
<evidence type="ECO:0000313" key="2">
    <source>
        <dbReference type="EMBL" id="GIY43828.1"/>
    </source>
</evidence>
<evidence type="ECO:0000313" key="3">
    <source>
        <dbReference type="Proteomes" id="UP001054945"/>
    </source>
</evidence>
<gene>
    <name evidence="2" type="primary">AVEN_63257_1</name>
    <name evidence="2" type="ORF">CEXT_212771</name>
</gene>
<evidence type="ECO:0000256" key="1">
    <source>
        <dbReference type="SAM" id="MobiDB-lite"/>
    </source>
</evidence>
<accession>A0AAV4TB86</accession>
<organism evidence="2 3">
    <name type="scientific">Caerostris extrusa</name>
    <name type="common">Bark spider</name>
    <name type="synonym">Caerostris bankana</name>
    <dbReference type="NCBI Taxonomy" id="172846"/>
    <lineage>
        <taxon>Eukaryota</taxon>
        <taxon>Metazoa</taxon>
        <taxon>Ecdysozoa</taxon>
        <taxon>Arthropoda</taxon>
        <taxon>Chelicerata</taxon>
        <taxon>Arachnida</taxon>
        <taxon>Araneae</taxon>
        <taxon>Araneomorphae</taxon>
        <taxon>Entelegynae</taxon>
        <taxon>Araneoidea</taxon>
        <taxon>Araneidae</taxon>
        <taxon>Caerostris</taxon>
    </lineage>
</organism>
<sequence>MAEIKASALGPYGGSATQPSGVKSSIVIPASSATPHGINDILSRPTMTSPPTLGTLGATLPRFSLGVGPGMYFSPTNPSLHKLGLGDIPGRPSHVYWPTVNPLWRDRLTTPQVINNIILSFMAGAISHRRLNIRKKFKIFSKVPPLQIDAFKQVSIAKMFVFISFSVKYTTSLTHDNYVEELACFHLKSGYLELSINVRPCLLLVDSDPCSSYCLLSQSLTGPHHTSFRHHTCDVSAVSNKASRHYFRYFYFSHYIENQRTKSDNSQAIISSIILFEAEAKKSTMMQDWLYDVSPFKEEKRFLR</sequence>
<dbReference type="Proteomes" id="UP001054945">
    <property type="component" value="Unassembled WGS sequence"/>
</dbReference>
<comment type="caution">
    <text evidence="2">The sequence shown here is derived from an EMBL/GenBank/DDBJ whole genome shotgun (WGS) entry which is preliminary data.</text>
</comment>